<feature type="domain" description="Actin-like protein N-terminal" evidence="1">
    <location>
        <begin position="6"/>
        <end position="154"/>
    </location>
</feature>
<reference evidence="2 5" key="2">
    <citation type="submission" date="2021-06" db="EMBL/GenBank/DDBJ databases">
        <title>Whole genome sequence of Paenibacillus sophorae DSM23020 for comparative genomics.</title>
        <authorList>
            <person name="Kim M.-J."/>
            <person name="Lee G."/>
            <person name="Shin J.-H."/>
        </authorList>
    </citation>
    <scope>NUCLEOTIDE SEQUENCE [LARGE SCALE GENOMIC DNA]</scope>
    <source>
        <strain evidence="2 5">DSM 23020</strain>
    </source>
</reference>
<dbReference type="Proteomes" id="UP000683429">
    <property type="component" value="Chromosome"/>
</dbReference>
<dbReference type="SUPFAM" id="SSF53067">
    <property type="entry name" value="Actin-like ATPase domain"/>
    <property type="match status" value="1"/>
</dbReference>
<dbReference type="InterPro" id="IPR040607">
    <property type="entry name" value="ALP_N"/>
</dbReference>
<dbReference type="EMBL" id="CP076607">
    <property type="protein sequence ID" value="QWU14194.1"/>
    <property type="molecule type" value="Genomic_DNA"/>
</dbReference>
<name>A0A1H8GEE6_9BACL</name>
<evidence type="ECO:0000313" key="2">
    <source>
        <dbReference type="EMBL" id="QWU14194.1"/>
    </source>
</evidence>
<dbReference type="Proteomes" id="UP000198809">
    <property type="component" value="Unassembled WGS sequence"/>
</dbReference>
<evidence type="ECO:0000313" key="3">
    <source>
        <dbReference type="EMBL" id="SEN42343.1"/>
    </source>
</evidence>
<evidence type="ECO:0000313" key="5">
    <source>
        <dbReference type="Proteomes" id="UP000683429"/>
    </source>
</evidence>
<dbReference type="STRING" id="1333845.SAMN04487895_101484"/>
<keyword evidence="5" id="KW-1185">Reference proteome</keyword>
<evidence type="ECO:0000313" key="4">
    <source>
        <dbReference type="Proteomes" id="UP000198809"/>
    </source>
</evidence>
<organism evidence="3 4">
    <name type="scientific">Paenibacillus sophorae</name>
    <dbReference type="NCBI Taxonomy" id="1333845"/>
    <lineage>
        <taxon>Bacteria</taxon>
        <taxon>Bacillati</taxon>
        <taxon>Bacillota</taxon>
        <taxon>Bacilli</taxon>
        <taxon>Bacillales</taxon>
        <taxon>Paenibacillaceae</taxon>
        <taxon>Paenibacillus</taxon>
    </lineage>
</organism>
<dbReference type="EMBL" id="FODH01000001">
    <property type="protein sequence ID" value="SEN42343.1"/>
    <property type="molecule type" value="Genomic_DNA"/>
</dbReference>
<dbReference type="RefSeq" id="WP_036587992.1">
    <property type="nucleotide sequence ID" value="NZ_CP076607.1"/>
</dbReference>
<evidence type="ECO:0000259" key="1">
    <source>
        <dbReference type="Pfam" id="PF17989"/>
    </source>
</evidence>
<dbReference type="Gene3D" id="3.30.420.40">
    <property type="match status" value="2"/>
</dbReference>
<proteinExistence type="predicted"/>
<dbReference type="Pfam" id="PF17989">
    <property type="entry name" value="ALP_N"/>
    <property type="match status" value="1"/>
</dbReference>
<dbReference type="AlphaFoldDB" id="A0A1H8GEE6"/>
<dbReference type="CDD" id="cd24025">
    <property type="entry name" value="ASKHA_NBD_ParM_pCBH-like"/>
    <property type="match status" value="1"/>
</dbReference>
<accession>A0A1H8GEE6</accession>
<dbReference type="InterPro" id="IPR043129">
    <property type="entry name" value="ATPase_NBD"/>
</dbReference>
<protein>
    <submittedName>
        <fullName evidence="2">ParM/StbA family protein</fullName>
    </submittedName>
</protein>
<sequence>MSNICALDLGFGWTKGSYNNRVYLQPSIIGESKELFDDSIKPDDFIYGEDQYFVGKLALRQSDIKYFTMKDNKAEASTSSAITETALGYLIGNSAANVISGLPIKFYFKQKEHFEESLMKINDKDKYTIKKGNRGSYYVNPKIINLKLTPQGKGIAMDYLLKDDGTLDKISEAKKNILVIDLGFFTLNLLGLSKMETMKESTTLLLGVDNAYKLLQSYIQKAIGKSPARYELDPFVVSGVYEGYNIKPFIEKAFKSLANQIQNEIDGLNINFDLYLVAGGAAHQIIHHLNLPNKILLDQLSQVRGYRKMGERLWK</sequence>
<gene>
    <name evidence="2" type="ORF">KP014_19985</name>
    <name evidence="3" type="ORF">SAMN04487895_101484</name>
</gene>
<reference evidence="3 4" key="1">
    <citation type="submission" date="2016-10" db="EMBL/GenBank/DDBJ databases">
        <authorList>
            <person name="de Groot N.N."/>
        </authorList>
    </citation>
    <scope>NUCLEOTIDE SEQUENCE [LARGE SCALE GENOMIC DNA]</scope>
    <source>
        <strain evidence="3 4">CGMCC 1.10238</strain>
    </source>
</reference>
<dbReference type="OrthoDB" id="5412507at2"/>